<evidence type="ECO:0000313" key="3">
    <source>
        <dbReference type="Proteomes" id="UP000000323"/>
    </source>
</evidence>
<keyword evidence="1" id="KW-1133">Transmembrane helix</keyword>
<dbReference type="HOGENOM" id="CLU_3123739_0_0_0"/>
<keyword evidence="1" id="KW-0812">Transmembrane</keyword>
<evidence type="ECO:0000256" key="1">
    <source>
        <dbReference type="SAM" id="Phobius"/>
    </source>
</evidence>
<dbReference type="Proteomes" id="UP000000323">
    <property type="component" value="Chromosome 1"/>
</dbReference>
<dbReference type="AlphaFoldDB" id="D1CGB0"/>
<protein>
    <submittedName>
        <fullName evidence="2">Uncharacterized protein</fullName>
    </submittedName>
</protein>
<dbReference type="KEGG" id="ttr:Tter_1050"/>
<sequence>MRLIVNILAVIGGITVAALLALAGLILSWEIELRRNEAQLEDETVEVPVS</sequence>
<gene>
    <name evidence="2" type="ordered locus">Tter_1050</name>
</gene>
<dbReference type="RefSeq" id="WP_012875001.1">
    <property type="nucleotide sequence ID" value="NC_013525.1"/>
</dbReference>
<name>D1CGB0_THET1</name>
<accession>D1CGB0</accession>
<dbReference type="EMBL" id="CP001825">
    <property type="protein sequence ID" value="ACZ41966.1"/>
    <property type="molecule type" value="Genomic_DNA"/>
</dbReference>
<organism evidence="2 3">
    <name type="scientific">Thermobaculum terrenum (strain ATCC BAA-798 / CCMEE 7001 / YNP1)</name>
    <dbReference type="NCBI Taxonomy" id="525904"/>
    <lineage>
        <taxon>Bacteria</taxon>
        <taxon>Bacillati</taxon>
        <taxon>Chloroflexota</taxon>
        <taxon>Chloroflexia</taxon>
        <taxon>Candidatus Thermobaculales</taxon>
        <taxon>Candidatus Thermobaculaceae</taxon>
        <taxon>Thermobaculum</taxon>
    </lineage>
</organism>
<reference evidence="3" key="1">
    <citation type="journal article" date="2010" name="Stand. Genomic Sci.">
        <title>Complete genome sequence of 'Thermobaculum terrenum' type strain (YNP1).</title>
        <authorList>
            <person name="Kiss H."/>
            <person name="Cleland D."/>
            <person name="Lapidus A."/>
            <person name="Lucas S."/>
            <person name="Glavina Del Rio T."/>
            <person name="Nolan M."/>
            <person name="Tice H."/>
            <person name="Han C."/>
            <person name="Goodwin L."/>
            <person name="Pitluck S."/>
            <person name="Liolios K."/>
            <person name="Ivanova N."/>
            <person name="Mavromatis K."/>
            <person name="Ovchinnikova G."/>
            <person name="Pati A."/>
            <person name="Chen A."/>
            <person name="Palaniappan K."/>
            <person name="Land M."/>
            <person name="Hauser L."/>
            <person name="Chang Y."/>
            <person name="Jeffries C."/>
            <person name="Lu M."/>
            <person name="Brettin T."/>
            <person name="Detter J."/>
            <person name="Goker M."/>
            <person name="Tindall B."/>
            <person name="Beck B."/>
            <person name="McDermott T."/>
            <person name="Woyke T."/>
            <person name="Bristow J."/>
            <person name="Eisen J."/>
            <person name="Markowitz V."/>
            <person name="Hugenholtz P."/>
            <person name="Kyrpides N."/>
            <person name="Klenk H."/>
            <person name="Cheng J."/>
        </authorList>
    </citation>
    <scope>NUCLEOTIDE SEQUENCE [LARGE SCALE GENOMIC DNA]</scope>
    <source>
        <strain evidence="3">ATCC BAA-798 / YNP1</strain>
    </source>
</reference>
<evidence type="ECO:0000313" key="2">
    <source>
        <dbReference type="EMBL" id="ACZ41966.1"/>
    </source>
</evidence>
<feature type="transmembrane region" description="Helical" evidence="1">
    <location>
        <begin position="6"/>
        <end position="27"/>
    </location>
</feature>
<keyword evidence="3" id="KW-1185">Reference proteome</keyword>
<proteinExistence type="predicted"/>
<dbReference type="STRING" id="525904.Tter_1050"/>
<keyword evidence="1" id="KW-0472">Membrane</keyword>